<accession>F9YSE1</accession>
<name>F9YSE1_CAPCC</name>
<proteinExistence type="predicted"/>
<reference evidence="1 2" key="1">
    <citation type="journal article" date="2011" name="J. Bacteriol.">
        <title>Complete genome sequence of the dog commensal and human pathogen Capnocytophaga canimorsus strain 5.</title>
        <authorList>
            <person name="Manfredi P."/>
            <person name="Pagni M."/>
            <person name="Cornelis G.R."/>
        </authorList>
    </citation>
    <scope>NUCLEOTIDE SEQUENCE [LARGE SCALE GENOMIC DNA]</scope>
    <source>
        <strain evidence="2">5</strain>
    </source>
</reference>
<dbReference type="HOGENOM" id="CLU_2786197_0_0_10"/>
<sequence length="68" mass="7960">MFSIGKDTKFLGIAKNLYIIYQKMDSLMKFKKSSYELSMKMFLLLKSAQKKRFLCLKINAILVPLHPN</sequence>
<dbReference type="AlphaFoldDB" id="F9YSE1"/>
<dbReference type="KEGG" id="ccm:Ccan_17500"/>
<evidence type="ECO:0000313" key="1">
    <source>
        <dbReference type="EMBL" id="AEK23866.1"/>
    </source>
</evidence>
<dbReference type="EMBL" id="CP002113">
    <property type="protein sequence ID" value="AEK23866.1"/>
    <property type="molecule type" value="Genomic_DNA"/>
</dbReference>
<organism evidence="1 2">
    <name type="scientific">Capnocytophaga canimorsus (strain 5)</name>
    <dbReference type="NCBI Taxonomy" id="860228"/>
    <lineage>
        <taxon>Bacteria</taxon>
        <taxon>Pseudomonadati</taxon>
        <taxon>Bacteroidota</taxon>
        <taxon>Flavobacteriia</taxon>
        <taxon>Flavobacteriales</taxon>
        <taxon>Flavobacteriaceae</taxon>
        <taxon>Capnocytophaga</taxon>
    </lineage>
</organism>
<keyword evidence="2" id="KW-1185">Reference proteome</keyword>
<protein>
    <submittedName>
        <fullName evidence="1">Uncharacterized protein</fullName>
    </submittedName>
</protein>
<dbReference type="STRING" id="860228.Ccan_17500"/>
<dbReference type="Proteomes" id="UP000008895">
    <property type="component" value="Chromosome"/>
</dbReference>
<gene>
    <name evidence="1" type="ordered locus">Ccan_17500</name>
</gene>
<evidence type="ECO:0000313" key="2">
    <source>
        <dbReference type="Proteomes" id="UP000008895"/>
    </source>
</evidence>